<evidence type="ECO:0000256" key="1">
    <source>
        <dbReference type="SAM" id="MobiDB-lite"/>
    </source>
</evidence>
<reference evidence="3 4" key="1">
    <citation type="submission" date="2020-08" db="EMBL/GenBank/DDBJ databases">
        <title>A novel species.</title>
        <authorList>
            <person name="Gao J."/>
        </authorList>
    </citation>
    <scope>NUCLEOTIDE SEQUENCE [LARGE SCALE GENOMIC DNA]</scope>
    <source>
        <strain evidence="3 4">CRXT-G-22</strain>
    </source>
</reference>
<dbReference type="Proteomes" id="UP000516052">
    <property type="component" value="Chromosome"/>
</dbReference>
<feature type="region of interest" description="Disordered" evidence="1">
    <location>
        <begin position="1"/>
        <end position="33"/>
    </location>
</feature>
<keyword evidence="2" id="KW-0812">Transmembrane</keyword>
<keyword evidence="2" id="KW-0472">Membrane</keyword>
<dbReference type="KEGG" id="sroi:IAG44_18820"/>
<gene>
    <name evidence="3" type="ORF">IAG44_18820</name>
</gene>
<sequence length="224" mass="23195">MSDELTRALQELASAHETPPPVTGPAIRARARRRARRSTAVALGGAATAVALLAFAVTRNAEEPAPRNHPPAAAPVTPATPPLVPSPTPSPTRAVPAVGEIDLTRHTLTVGGRTLKLATGFDKLPRITGPLTVDQKSGTRTLTVTNAADGTRYNAVITAVVELRDATGRSVYIGASDSYNADDIGTHELADGWLALDQADAKWFYGEANPGAVLAVVDASTPAA</sequence>
<dbReference type="EMBL" id="CP060828">
    <property type="protein sequence ID" value="QNP71286.1"/>
    <property type="molecule type" value="Genomic_DNA"/>
</dbReference>
<evidence type="ECO:0000313" key="4">
    <source>
        <dbReference type="Proteomes" id="UP000516052"/>
    </source>
</evidence>
<keyword evidence="4" id="KW-1185">Reference proteome</keyword>
<dbReference type="RefSeq" id="WP_187748258.1">
    <property type="nucleotide sequence ID" value="NZ_CP060828.1"/>
</dbReference>
<feature type="region of interest" description="Disordered" evidence="1">
    <location>
        <begin position="62"/>
        <end position="94"/>
    </location>
</feature>
<organism evidence="3 4">
    <name type="scientific">Streptomyces roseirectus</name>
    <dbReference type="NCBI Taxonomy" id="2768066"/>
    <lineage>
        <taxon>Bacteria</taxon>
        <taxon>Bacillati</taxon>
        <taxon>Actinomycetota</taxon>
        <taxon>Actinomycetes</taxon>
        <taxon>Kitasatosporales</taxon>
        <taxon>Streptomycetaceae</taxon>
        <taxon>Streptomyces</taxon>
    </lineage>
</organism>
<protein>
    <submittedName>
        <fullName evidence="3">Uncharacterized protein</fullName>
    </submittedName>
</protein>
<dbReference type="Gene3D" id="2.40.440.10">
    <property type="entry name" value="L,D-transpeptidase catalytic domain-like"/>
    <property type="match status" value="1"/>
</dbReference>
<proteinExistence type="predicted"/>
<accession>A0A7H0IES0</accession>
<dbReference type="InterPro" id="IPR038063">
    <property type="entry name" value="Transpep_catalytic_dom"/>
</dbReference>
<evidence type="ECO:0000256" key="2">
    <source>
        <dbReference type="SAM" id="Phobius"/>
    </source>
</evidence>
<keyword evidence="2" id="KW-1133">Transmembrane helix</keyword>
<dbReference type="GO" id="GO:0009252">
    <property type="term" value="P:peptidoglycan biosynthetic process"/>
    <property type="evidence" value="ECO:0007669"/>
    <property type="project" value="UniProtKB-UniPathway"/>
</dbReference>
<dbReference type="AlphaFoldDB" id="A0A7H0IES0"/>
<dbReference type="UniPathway" id="UPA00219"/>
<feature type="transmembrane region" description="Helical" evidence="2">
    <location>
        <begin position="38"/>
        <end position="57"/>
    </location>
</feature>
<feature type="compositionally biased region" description="Pro residues" evidence="1">
    <location>
        <begin position="67"/>
        <end position="90"/>
    </location>
</feature>
<name>A0A7H0IES0_9ACTN</name>
<evidence type="ECO:0000313" key="3">
    <source>
        <dbReference type="EMBL" id="QNP71286.1"/>
    </source>
</evidence>